<dbReference type="InterPro" id="IPR003439">
    <property type="entry name" value="ABC_transporter-like_ATP-bd"/>
</dbReference>
<dbReference type="Proteomes" id="UP000184609">
    <property type="component" value="Unassembled WGS sequence"/>
</dbReference>
<comment type="subcellular location">
    <subcellularLocation>
        <location evidence="1">Cell membrane</location>
        <topology evidence="1">Multi-pass membrane protein</topology>
    </subcellularLocation>
</comment>
<dbReference type="InterPro" id="IPR003593">
    <property type="entry name" value="AAA+_ATPase"/>
</dbReference>
<keyword evidence="5" id="KW-0547">Nucleotide-binding</keyword>
<proteinExistence type="predicted"/>
<keyword evidence="13" id="KW-1185">Reference proteome</keyword>
<dbReference type="Pfam" id="PF00664">
    <property type="entry name" value="ABC_membrane"/>
    <property type="match status" value="1"/>
</dbReference>
<dbReference type="EMBL" id="FRXN01000006">
    <property type="protein sequence ID" value="SHO64808.1"/>
    <property type="molecule type" value="Genomic_DNA"/>
</dbReference>
<evidence type="ECO:0000256" key="8">
    <source>
        <dbReference type="ARBA" id="ARBA00023136"/>
    </source>
</evidence>
<evidence type="ECO:0000256" key="2">
    <source>
        <dbReference type="ARBA" id="ARBA00022448"/>
    </source>
</evidence>
<evidence type="ECO:0000313" key="12">
    <source>
        <dbReference type="EMBL" id="SHO64808.1"/>
    </source>
</evidence>
<feature type="transmembrane region" description="Helical" evidence="9">
    <location>
        <begin position="75"/>
        <end position="101"/>
    </location>
</feature>
<dbReference type="OrthoDB" id="544620at2"/>
<keyword evidence="7 9" id="KW-1133">Transmembrane helix</keyword>
<organism evidence="12 13">
    <name type="scientific">Algoriphagus zhangzhouensis</name>
    <dbReference type="NCBI Taxonomy" id="1073327"/>
    <lineage>
        <taxon>Bacteria</taxon>
        <taxon>Pseudomonadati</taxon>
        <taxon>Bacteroidota</taxon>
        <taxon>Cytophagia</taxon>
        <taxon>Cytophagales</taxon>
        <taxon>Cyclobacteriaceae</taxon>
        <taxon>Algoriphagus</taxon>
    </lineage>
</organism>
<keyword evidence="3" id="KW-1003">Cell membrane</keyword>
<dbReference type="Gene3D" id="3.40.50.300">
    <property type="entry name" value="P-loop containing nucleotide triphosphate hydrolases"/>
    <property type="match status" value="1"/>
</dbReference>
<dbReference type="InterPro" id="IPR039421">
    <property type="entry name" value="Type_1_exporter"/>
</dbReference>
<protein>
    <submittedName>
        <fullName evidence="12">ATP-binding cassette, subfamily B</fullName>
    </submittedName>
</protein>
<feature type="transmembrane region" description="Helical" evidence="9">
    <location>
        <begin position="21"/>
        <end position="40"/>
    </location>
</feature>
<feature type="transmembrane region" description="Helical" evidence="9">
    <location>
        <begin position="269"/>
        <end position="287"/>
    </location>
</feature>
<evidence type="ECO:0000259" key="11">
    <source>
        <dbReference type="PROSITE" id="PS50929"/>
    </source>
</evidence>
<dbReference type="InterPro" id="IPR011527">
    <property type="entry name" value="ABC1_TM_dom"/>
</dbReference>
<dbReference type="PROSITE" id="PS50929">
    <property type="entry name" value="ABC_TM1F"/>
    <property type="match status" value="1"/>
</dbReference>
<evidence type="ECO:0000256" key="1">
    <source>
        <dbReference type="ARBA" id="ARBA00004651"/>
    </source>
</evidence>
<name>A0A1M7ZIV8_9BACT</name>
<evidence type="ECO:0000256" key="5">
    <source>
        <dbReference type="ARBA" id="ARBA00022741"/>
    </source>
</evidence>
<feature type="transmembrane region" description="Helical" evidence="9">
    <location>
        <begin position="178"/>
        <end position="197"/>
    </location>
</feature>
<dbReference type="PANTHER" id="PTHR43394:SF1">
    <property type="entry name" value="ATP-BINDING CASSETTE SUB-FAMILY B MEMBER 10, MITOCHONDRIAL"/>
    <property type="match status" value="1"/>
</dbReference>
<dbReference type="STRING" id="1073327.SAMN04488108_3668"/>
<evidence type="ECO:0000256" key="6">
    <source>
        <dbReference type="ARBA" id="ARBA00022840"/>
    </source>
</evidence>
<dbReference type="InterPro" id="IPR017871">
    <property type="entry name" value="ABC_transporter-like_CS"/>
</dbReference>
<dbReference type="InterPro" id="IPR027417">
    <property type="entry name" value="P-loop_NTPase"/>
</dbReference>
<evidence type="ECO:0000256" key="7">
    <source>
        <dbReference type="ARBA" id="ARBA00022989"/>
    </source>
</evidence>
<dbReference type="Gene3D" id="1.20.1560.10">
    <property type="entry name" value="ABC transporter type 1, transmembrane domain"/>
    <property type="match status" value="1"/>
</dbReference>
<dbReference type="GO" id="GO:0015421">
    <property type="term" value="F:ABC-type oligopeptide transporter activity"/>
    <property type="evidence" value="ECO:0007669"/>
    <property type="project" value="TreeGrafter"/>
</dbReference>
<dbReference type="RefSeq" id="WP_073573273.1">
    <property type="nucleotide sequence ID" value="NZ_FRXN01000006.1"/>
</dbReference>
<reference evidence="13" key="1">
    <citation type="submission" date="2016-12" db="EMBL/GenBank/DDBJ databases">
        <authorList>
            <person name="Varghese N."/>
            <person name="Submissions S."/>
        </authorList>
    </citation>
    <scope>NUCLEOTIDE SEQUENCE [LARGE SCALE GENOMIC DNA]</scope>
    <source>
        <strain evidence="13">DSM 25035</strain>
    </source>
</reference>
<dbReference type="PANTHER" id="PTHR43394">
    <property type="entry name" value="ATP-DEPENDENT PERMEASE MDL1, MITOCHONDRIAL"/>
    <property type="match status" value="1"/>
</dbReference>
<accession>A0A1M7ZIV8</accession>
<keyword evidence="4 9" id="KW-0812">Transmembrane</keyword>
<dbReference type="SMART" id="SM00382">
    <property type="entry name" value="AAA"/>
    <property type="match status" value="1"/>
</dbReference>
<evidence type="ECO:0000256" key="3">
    <source>
        <dbReference type="ARBA" id="ARBA00022475"/>
    </source>
</evidence>
<dbReference type="PROSITE" id="PS50893">
    <property type="entry name" value="ABC_TRANSPORTER_2"/>
    <property type="match status" value="1"/>
</dbReference>
<dbReference type="SUPFAM" id="SSF90123">
    <property type="entry name" value="ABC transporter transmembrane region"/>
    <property type="match status" value="1"/>
</dbReference>
<feature type="transmembrane region" description="Helical" evidence="9">
    <location>
        <begin position="299"/>
        <end position="325"/>
    </location>
</feature>
<evidence type="ECO:0000259" key="10">
    <source>
        <dbReference type="PROSITE" id="PS50893"/>
    </source>
</evidence>
<keyword evidence="8 9" id="KW-0472">Membrane</keyword>
<dbReference type="InterPro" id="IPR036640">
    <property type="entry name" value="ABC1_TM_sf"/>
</dbReference>
<feature type="domain" description="ABC transporter" evidence="10">
    <location>
        <begin position="356"/>
        <end position="594"/>
    </location>
</feature>
<feature type="domain" description="ABC transmembrane type-1" evidence="11">
    <location>
        <begin position="23"/>
        <end position="322"/>
    </location>
</feature>
<evidence type="ECO:0000313" key="13">
    <source>
        <dbReference type="Proteomes" id="UP000184609"/>
    </source>
</evidence>
<feature type="transmembrane region" description="Helical" evidence="9">
    <location>
        <begin position="145"/>
        <end position="172"/>
    </location>
</feature>
<dbReference type="AlphaFoldDB" id="A0A1M7ZIV8"/>
<evidence type="ECO:0000256" key="9">
    <source>
        <dbReference type="SAM" id="Phobius"/>
    </source>
</evidence>
<dbReference type="Pfam" id="PF00005">
    <property type="entry name" value="ABC_tran"/>
    <property type="match status" value="1"/>
</dbReference>
<keyword evidence="2" id="KW-0813">Transport</keyword>
<gene>
    <name evidence="12" type="ORF">SAMN04488108_3668</name>
</gene>
<evidence type="ECO:0000256" key="4">
    <source>
        <dbReference type="ARBA" id="ARBA00022692"/>
    </source>
</evidence>
<dbReference type="PROSITE" id="PS00211">
    <property type="entry name" value="ABC_TRANSPORTER_1"/>
    <property type="match status" value="1"/>
</dbReference>
<dbReference type="GO" id="GO:0005524">
    <property type="term" value="F:ATP binding"/>
    <property type="evidence" value="ECO:0007669"/>
    <property type="project" value="UniProtKB-KW"/>
</dbReference>
<sequence>MKNINILKRLLTSLLPYKWRLTLLIFISIFGVVFTVAKPLPVKIIIDNVLLKQEFPQFISDFFHINNSGQSENDLLIFSLALMVIIVLGEIFLGYISFLLVTKIGIGLVYDLSLELYKKFQSLSMRFYSKNKAGDLLQRFNGDIFVMYLLVGQIVLPLISSVLVLAGMFFVMMLIDTTLAIITISVIPLLVLALFVVNKPMNDSTLEQYSKQGELSGFVQQALVSMRVIQTFVREKFMLGKLDFLALGFKKAYFKAVTIGETYNQTVKLITGLASVVLVGLGAYKGLEGDLSPGDLYVFLGYITAIYGPVTSLSTAAGASVSLAARASRIYDILDSKEEVFEKDNSIDLNEKSCLIEFSDIQFGYNRFQEDEHCVLKQINFKAKPGKVTAIIGTTGAGKTSLISLLGRFYEPWEGQIKINGTPISNFSLVSLRSNISMVLQDPILFPVSIAENIRFGNPNATREQIEMAATLSEAHDFITKLPKGYDTIVSEAGLSLSGGEKQRLSLARTFVMDTPIIVLDEPTSSVDAITEGRIFRRLKDYCKDKTVIVISHRLSTIKNADQILVLKNGSISELGSHEQLIQQKGLYFNLYTQQTIN</sequence>
<dbReference type="FunFam" id="3.40.50.300:FF:000221">
    <property type="entry name" value="Multidrug ABC transporter ATP-binding protein"/>
    <property type="match status" value="1"/>
</dbReference>
<dbReference type="SUPFAM" id="SSF52540">
    <property type="entry name" value="P-loop containing nucleoside triphosphate hydrolases"/>
    <property type="match status" value="1"/>
</dbReference>
<dbReference type="GO" id="GO:0005886">
    <property type="term" value="C:plasma membrane"/>
    <property type="evidence" value="ECO:0007669"/>
    <property type="project" value="UniProtKB-SubCell"/>
</dbReference>
<keyword evidence="6 12" id="KW-0067">ATP-binding</keyword>
<dbReference type="GO" id="GO:0016887">
    <property type="term" value="F:ATP hydrolysis activity"/>
    <property type="evidence" value="ECO:0007669"/>
    <property type="project" value="InterPro"/>
</dbReference>